<dbReference type="Proteomes" id="UP001602058">
    <property type="component" value="Unassembled WGS sequence"/>
</dbReference>
<dbReference type="RefSeq" id="WP_387884480.1">
    <property type="nucleotide sequence ID" value="NZ_JBIAWJ010000003.1"/>
</dbReference>
<keyword evidence="2" id="KW-1185">Reference proteome</keyword>
<dbReference type="EMBL" id="JBIAWJ010000003">
    <property type="protein sequence ID" value="MFF4521266.1"/>
    <property type="molecule type" value="Genomic_DNA"/>
</dbReference>
<sequence>MTATRVGSLPALVPEGDRDMPLFAVLDVCHVLTALPPTPTGKAHRKELCRRLMEDTDVR</sequence>
<organism evidence="1 2">
    <name type="scientific">Streptomyces bluensis</name>
    <dbReference type="NCBI Taxonomy" id="33897"/>
    <lineage>
        <taxon>Bacteria</taxon>
        <taxon>Bacillati</taxon>
        <taxon>Actinomycetota</taxon>
        <taxon>Actinomycetes</taxon>
        <taxon>Kitasatosporales</taxon>
        <taxon>Streptomycetaceae</taxon>
        <taxon>Streptomyces</taxon>
    </lineage>
</organism>
<protein>
    <recommendedName>
        <fullName evidence="3">AMP-binding enzyme C-terminal domain-containing protein</fullName>
    </recommendedName>
</protein>
<gene>
    <name evidence="1" type="ORF">ACFY1D_07390</name>
</gene>
<accession>A0ABW6UCU7</accession>
<proteinExistence type="predicted"/>
<name>A0ABW6UCU7_9ACTN</name>
<comment type="caution">
    <text evidence="1">The sequence shown here is derived from an EMBL/GenBank/DDBJ whole genome shotgun (WGS) entry which is preliminary data.</text>
</comment>
<evidence type="ECO:0000313" key="1">
    <source>
        <dbReference type="EMBL" id="MFF4521266.1"/>
    </source>
</evidence>
<reference evidence="1 2" key="1">
    <citation type="submission" date="2024-10" db="EMBL/GenBank/DDBJ databases">
        <title>The Natural Products Discovery Center: Release of the First 8490 Sequenced Strains for Exploring Actinobacteria Biosynthetic Diversity.</title>
        <authorList>
            <person name="Kalkreuter E."/>
            <person name="Kautsar S.A."/>
            <person name="Yang D."/>
            <person name="Bader C.D."/>
            <person name="Teijaro C.N."/>
            <person name="Fluegel L."/>
            <person name="Davis C.M."/>
            <person name="Simpson J.R."/>
            <person name="Lauterbach L."/>
            <person name="Steele A.D."/>
            <person name="Gui C."/>
            <person name="Meng S."/>
            <person name="Li G."/>
            <person name="Viehrig K."/>
            <person name="Ye F."/>
            <person name="Su P."/>
            <person name="Kiefer A.F."/>
            <person name="Nichols A."/>
            <person name="Cepeda A.J."/>
            <person name="Yan W."/>
            <person name="Fan B."/>
            <person name="Jiang Y."/>
            <person name="Adhikari A."/>
            <person name="Zheng C.-J."/>
            <person name="Schuster L."/>
            <person name="Cowan T.M."/>
            <person name="Smanski M.J."/>
            <person name="Chevrette M.G."/>
            <person name="De Carvalho L.P.S."/>
            <person name="Shen B."/>
        </authorList>
    </citation>
    <scope>NUCLEOTIDE SEQUENCE [LARGE SCALE GENOMIC DNA]</scope>
    <source>
        <strain evidence="1 2">NPDC001390</strain>
    </source>
</reference>
<evidence type="ECO:0008006" key="3">
    <source>
        <dbReference type="Google" id="ProtNLM"/>
    </source>
</evidence>
<evidence type="ECO:0000313" key="2">
    <source>
        <dbReference type="Proteomes" id="UP001602058"/>
    </source>
</evidence>